<dbReference type="InterPro" id="IPR001584">
    <property type="entry name" value="Integrase_cat-core"/>
</dbReference>
<dbReference type="Pfam" id="PF00665">
    <property type="entry name" value="rve"/>
    <property type="match status" value="1"/>
</dbReference>
<dbReference type="Proteomes" id="UP000230750">
    <property type="component" value="Unassembled WGS sequence"/>
</dbReference>
<comment type="caution">
    <text evidence="3">The sequence shown here is derived from an EMBL/GenBank/DDBJ whole genome shotgun (WGS) entry which is preliminary data.</text>
</comment>
<dbReference type="GO" id="GO:0003676">
    <property type="term" value="F:nucleic acid binding"/>
    <property type="evidence" value="ECO:0007669"/>
    <property type="project" value="InterPro"/>
</dbReference>
<feature type="domain" description="Integrase catalytic" evidence="2">
    <location>
        <begin position="175"/>
        <end position="255"/>
    </location>
</feature>
<sequence>MPTLVLEALFSFLLSPFAAKLGATEQRWVAQLAAFDLDIRYRPRKSNQCADALSRYPGNEDSSPANDEHGDVCSLLPVDIVREPVSSVQTESTLSPCVFLSYSYEQLATIQKKDDALGVVWRYLQSGWTAGYNLDPCTSEVKGCMKEYSKFREFQGVPYGQTHSPQVRAPQRHLLAFRPLELVAIDFLKLDKGKGGFEDVLVVTDAFTKFSPAIPCRNQMAVEVTKKLRDNWLSQYGAPLRIHSDQGRNFEFPHP</sequence>
<dbReference type="EMBL" id="MRZV01000430">
    <property type="protein sequence ID" value="PIK50189.1"/>
    <property type="molecule type" value="Genomic_DNA"/>
</dbReference>
<dbReference type="AlphaFoldDB" id="A0A2G8KQC0"/>
<dbReference type="PANTHER" id="PTHR37984:SF15">
    <property type="entry name" value="INTEGRASE CATALYTIC DOMAIN-CONTAINING PROTEIN"/>
    <property type="match status" value="1"/>
</dbReference>
<keyword evidence="4" id="KW-1185">Reference proteome</keyword>
<gene>
    <name evidence="3" type="ORF">BSL78_12940</name>
</gene>
<dbReference type="InterPro" id="IPR036397">
    <property type="entry name" value="RNaseH_sf"/>
</dbReference>
<dbReference type="InterPro" id="IPR012337">
    <property type="entry name" value="RNaseH-like_sf"/>
</dbReference>
<keyword evidence="1" id="KW-0732">Signal</keyword>
<feature type="chain" id="PRO_5013849570" evidence="1">
    <location>
        <begin position="20"/>
        <end position="255"/>
    </location>
</feature>
<feature type="signal peptide" evidence="1">
    <location>
        <begin position="1"/>
        <end position="19"/>
    </location>
</feature>
<accession>A0A2G8KQC0</accession>
<dbReference type="GO" id="GO:0015074">
    <property type="term" value="P:DNA integration"/>
    <property type="evidence" value="ECO:0007669"/>
    <property type="project" value="InterPro"/>
</dbReference>
<evidence type="ECO:0000259" key="2">
    <source>
        <dbReference type="PROSITE" id="PS50994"/>
    </source>
</evidence>
<organism evidence="3 4">
    <name type="scientific">Stichopus japonicus</name>
    <name type="common">Sea cucumber</name>
    <dbReference type="NCBI Taxonomy" id="307972"/>
    <lineage>
        <taxon>Eukaryota</taxon>
        <taxon>Metazoa</taxon>
        <taxon>Echinodermata</taxon>
        <taxon>Eleutherozoa</taxon>
        <taxon>Echinozoa</taxon>
        <taxon>Holothuroidea</taxon>
        <taxon>Aspidochirotacea</taxon>
        <taxon>Aspidochirotida</taxon>
        <taxon>Stichopodidae</taxon>
        <taxon>Apostichopus</taxon>
    </lineage>
</organism>
<protein>
    <submittedName>
        <fullName evidence="3">Putative transposon Ty3-I Gag-Pol polyprotein</fullName>
    </submittedName>
</protein>
<evidence type="ECO:0000313" key="3">
    <source>
        <dbReference type="EMBL" id="PIK50189.1"/>
    </source>
</evidence>
<proteinExistence type="predicted"/>
<evidence type="ECO:0000313" key="4">
    <source>
        <dbReference type="Proteomes" id="UP000230750"/>
    </source>
</evidence>
<dbReference type="PROSITE" id="PS50994">
    <property type="entry name" value="INTEGRASE"/>
    <property type="match status" value="1"/>
</dbReference>
<reference evidence="3 4" key="1">
    <citation type="journal article" date="2017" name="PLoS Biol.">
        <title>The sea cucumber genome provides insights into morphological evolution and visceral regeneration.</title>
        <authorList>
            <person name="Zhang X."/>
            <person name="Sun L."/>
            <person name="Yuan J."/>
            <person name="Sun Y."/>
            <person name="Gao Y."/>
            <person name="Zhang L."/>
            <person name="Li S."/>
            <person name="Dai H."/>
            <person name="Hamel J.F."/>
            <person name="Liu C."/>
            <person name="Yu Y."/>
            <person name="Liu S."/>
            <person name="Lin W."/>
            <person name="Guo K."/>
            <person name="Jin S."/>
            <person name="Xu P."/>
            <person name="Storey K.B."/>
            <person name="Huan P."/>
            <person name="Zhang T."/>
            <person name="Zhou Y."/>
            <person name="Zhang J."/>
            <person name="Lin C."/>
            <person name="Li X."/>
            <person name="Xing L."/>
            <person name="Huo D."/>
            <person name="Sun M."/>
            <person name="Wang L."/>
            <person name="Mercier A."/>
            <person name="Li F."/>
            <person name="Yang H."/>
            <person name="Xiang J."/>
        </authorList>
    </citation>
    <scope>NUCLEOTIDE SEQUENCE [LARGE SCALE GENOMIC DNA]</scope>
    <source>
        <strain evidence="3">Shaxun</strain>
        <tissue evidence="3">Muscle</tissue>
    </source>
</reference>
<dbReference type="PANTHER" id="PTHR37984">
    <property type="entry name" value="PROTEIN CBG26694"/>
    <property type="match status" value="1"/>
</dbReference>
<dbReference type="InterPro" id="IPR050951">
    <property type="entry name" value="Retrovirus_Pol_polyprotein"/>
</dbReference>
<evidence type="ECO:0000256" key="1">
    <source>
        <dbReference type="SAM" id="SignalP"/>
    </source>
</evidence>
<dbReference type="SUPFAM" id="SSF53098">
    <property type="entry name" value="Ribonuclease H-like"/>
    <property type="match status" value="1"/>
</dbReference>
<dbReference type="Gene3D" id="3.30.420.10">
    <property type="entry name" value="Ribonuclease H-like superfamily/Ribonuclease H"/>
    <property type="match status" value="1"/>
</dbReference>
<name>A0A2G8KQC0_STIJA</name>